<feature type="coiled-coil region" evidence="1">
    <location>
        <begin position="22"/>
        <end position="49"/>
    </location>
</feature>
<keyword evidence="3" id="KW-1185">Reference proteome</keyword>
<protein>
    <submittedName>
        <fullName evidence="2 4">Uncharacterized protein</fullName>
    </submittedName>
</protein>
<dbReference type="AlphaFoldDB" id="A0A090KY58"/>
<evidence type="ECO:0000313" key="3">
    <source>
        <dbReference type="Proteomes" id="UP000035682"/>
    </source>
</evidence>
<feature type="coiled-coil region" evidence="1">
    <location>
        <begin position="396"/>
        <end position="489"/>
    </location>
</feature>
<proteinExistence type="predicted"/>
<dbReference type="WBParaSite" id="SRAE_X000246800.1">
    <property type="protein sequence ID" value="SRAE_X000246800.1"/>
    <property type="gene ID" value="WBGene00268055"/>
</dbReference>
<dbReference type="GeneID" id="36385549"/>
<evidence type="ECO:0000313" key="4">
    <source>
        <dbReference type="WBParaSite" id="SRAE_X000246800.1"/>
    </source>
</evidence>
<dbReference type="Proteomes" id="UP000035682">
    <property type="component" value="Unplaced"/>
</dbReference>
<evidence type="ECO:0000313" key="5">
    <source>
        <dbReference type="WormBase" id="SRAE_X000246800"/>
    </source>
</evidence>
<reference evidence="4" key="3">
    <citation type="submission" date="2020-12" db="UniProtKB">
        <authorList>
            <consortium name="WormBaseParasite"/>
        </authorList>
    </citation>
    <scope>IDENTIFICATION</scope>
</reference>
<evidence type="ECO:0000313" key="2">
    <source>
        <dbReference type="EMBL" id="CEF60792.1"/>
    </source>
</evidence>
<sequence>MNTPKSVIALSQCFGTVQYMSKEDHDRERNRWQQRLDETEEKLLEMSNANSHMMQIKAQLNKKIIEFEKNQRPLIEQNKRLNERNKILTQEIRKINDKLTHSQTDMISLKDSYDRLIKENNILKEQRTFPEKIKELDRYRNQALEYSKCITALRHAGMEKDKRFELLLQKYRRMRRAVINKVNTELDEDKMSQFGSDGSVESFSCLDTINEDLLEFENVERQIKSEIFDCSEKDNDIAQKEEIKFLTETVEKQKNEIQMLKDKCNNLESEIASSRECNDLLEFQILEMTENMKDMLPISSVEHERKMYNEIIKKIVVLFNSTSQIIENEKKNLPKNITILNNMSSKLYIDIDNEINDEKIELINNRICTFTKNVQAIIKERIECDKIHDAERDAWKDELSKMYDQLQIALQNVKVLEEKEHPIRSLLERRLEEARYRLKEALQTIENYENLMEEANNRLAQLEVSEKRNDELEKKVICLQTYVNEFEEQFAAQIDVINLLKKQLELVR</sequence>
<reference evidence="3" key="2">
    <citation type="submission" date="2014-09" db="EMBL/GenBank/DDBJ databases">
        <authorList>
            <person name="Martin A.A."/>
        </authorList>
    </citation>
    <scope>NUCLEOTIDE SEQUENCE</scope>
    <source>
        <strain evidence="3">ED321</strain>
    </source>
</reference>
<dbReference type="OrthoDB" id="5917544at2759"/>
<evidence type="ECO:0000256" key="1">
    <source>
        <dbReference type="SAM" id="Coils"/>
    </source>
</evidence>
<name>A0A090KY58_STRRB</name>
<accession>A0A090KY58</accession>
<reference evidence="2" key="1">
    <citation type="submission" date="2014-09" db="EMBL/GenBank/DDBJ databases">
        <authorList>
            <person name="Aslett A.Martin."/>
        </authorList>
    </citation>
    <scope>NUCLEOTIDE SEQUENCE</scope>
    <source>
        <strain evidence="2">ED321 Heterogonic</strain>
    </source>
</reference>
<organism evidence="2">
    <name type="scientific">Strongyloides ratti</name>
    <name type="common">Parasitic roundworm</name>
    <dbReference type="NCBI Taxonomy" id="34506"/>
    <lineage>
        <taxon>Eukaryota</taxon>
        <taxon>Metazoa</taxon>
        <taxon>Ecdysozoa</taxon>
        <taxon>Nematoda</taxon>
        <taxon>Chromadorea</taxon>
        <taxon>Rhabditida</taxon>
        <taxon>Tylenchina</taxon>
        <taxon>Panagrolaimomorpha</taxon>
        <taxon>Strongyloidoidea</taxon>
        <taxon>Strongyloididae</taxon>
        <taxon>Strongyloides</taxon>
    </lineage>
</organism>
<dbReference type="RefSeq" id="XP_024500001.1">
    <property type="nucleotide sequence ID" value="XM_024645749.1"/>
</dbReference>
<feature type="coiled-coil region" evidence="1">
    <location>
        <begin position="78"/>
        <end position="126"/>
    </location>
</feature>
<dbReference type="CTD" id="36385549"/>
<dbReference type="EMBL" id="LN609402">
    <property type="protein sequence ID" value="CEF60792.1"/>
    <property type="molecule type" value="Genomic_DNA"/>
</dbReference>
<dbReference type="WormBase" id="SRAE_X000246800">
    <property type="protein sequence ID" value="SRP00548"/>
    <property type="gene ID" value="WBGene00268055"/>
</dbReference>
<feature type="coiled-coil region" evidence="1">
    <location>
        <begin position="243"/>
        <end position="277"/>
    </location>
</feature>
<keyword evidence="1" id="KW-0175">Coiled coil</keyword>
<gene>
    <name evidence="2 4 5" type="ORF">SRAE_X000246800</name>
</gene>